<keyword evidence="3" id="KW-1185">Reference proteome</keyword>
<dbReference type="EMBL" id="CAKOGP040002386">
    <property type="protein sequence ID" value="CAJ1968487.1"/>
    <property type="molecule type" value="Genomic_DNA"/>
</dbReference>
<feature type="region of interest" description="Disordered" evidence="1">
    <location>
        <begin position="66"/>
        <end position="101"/>
    </location>
</feature>
<evidence type="ECO:0000313" key="3">
    <source>
        <dbReference type="Proteomes" id="UP001295423"/>
    </source>
</evidence>
<name>A0AAD2GB74_9STRA</name>
<feature type="region of interest" description="Disordered" evidence="1">
    <location>
        <begin position="1"/>
        <end position="36"/>
    </location>
</feature>
<organism evidence="2 3">
    <name type="scientific">Cylindrotheca closterium</name>
    <dbReference type="NCBI Taxonomy" id="2856"/>
    <lineage>
        <taxon>Eukaryota</taxon>
        <taxon>Sar</taxon>
        <taxon>Stramenopiles</taxon>
        <taxon>Ochrophyta</taxon>
        <taxon>Bacillariophyta</taxon>
        <taxon>Bacillariophyceae</taxon>
        <taxon>Bacillariophycidae</taxon>
        <taxon>Bacillariales</taxon>
        <taxon>Bacillariaceae</taxon>
        <taxon>Cylindrotheca</taxon>
    </lineage>
</organism>
<reference evidence="2" key="1">
    <citation type="submission" date="2023-08" db="EMBL/GenBank/DDBJ databases">
        <authorList>
            <person name="Audoor S."/>
            <person name="Bilcke G."/>
        </authorList>
    </citation>
    <scope>NUCLEOTIDE SEQUENCE</scope>
</reference>
<proteinExistence type="predicted"/>
<evidence type="ECO:0000313" key="2">
    <source>
        <dbReference type="EMBL" id="CAJ1968487.1"/>
    </source>
</evidence>
<evidence type="ECO:0000256" key="1">
    <source>
        <dbReference type="SAM" id="MobiDB-lite"/>
    </source>
</evidence>
<dbReference type="AlphaFoldDB" id="A0AAD2GB74"/>
<dbReference type="Proteomes" id="UP001295423">
    <property type="component" value="Unassembled WGS sequence"/>
</dbReference>
<accession>A0AAD2GB74</accession>
<comment type="caution">
    <text evidence="2">The sequence shown here is derived from an EMBL/GenBank/DDBJ whole genome shotgun (WGS) entry which is preliminary data.</text>
</comment>
<gene>
    <name evidence="2" type="ORF">CYCCA115_LOCUS23262</name>
</gene>
<sequence>MGSDDNKSNETALKSTKAATDQGQGGLEKKKRLNSTTQLTADLVKDNQSNFPMELVEIVWHALTTPKSRHKQPPPSKIAKDGAMKGRLLPLPRNSIQATTL</sequence>
<protein>
    <submittedName>
        <fullName evidence="2">Uncharacterized protein</fullName>
    </submittedName>
</protein>
<feature type="compositionally biased region" description="Polar residues" evidence="1">
    <location>
        <begin position="9"/>
        <end position="22"/>
    </location>
</feature>